<evidence type="ECO:0000313" key="4">
    <source>
        <dbReference type="EMBL" id="MRG58722.1"/>
    </source>
</evidence>
<dbReference type="EMBL" id="WJIF01000001">
    <property type="protein sequence ID" value="MRG58722.1"/>
    <property type="molecule type" value="Genomic_DNA"/>
</dbReference>
<evidence type="ECO:0000313" key="5">
    <source>
        <dbReference type="Proteomes" id="UP000431080"/>
    </source>
</evidence>
<reference evidence="4 5" key="1">
    <citation type="submission" date="2019-10" db="EMBL/GenBank/DDBJ databases">
        <authorList>
            <person name="Nie G."/>
            <person name="Ming H."/>
            <person name="Yi B."/>
        </authorList>
    </citation>
    <scope>NUCLEOTIDE SEQUENCE [LARGE SCALE GENOMIC DNA]</scope>
    <source>
        <strain evidence="4 5">CFH 90414</strain>
    </source>
</reference>
<feature type="transmembrane region" description="Helical" evidence="2">
    <location>
        <begin position="79"/>
        <end position="100"/>
    </location>
</feature>
<dbReference type="Gene3D" id="3.10.620.30">
    <property type="match status" value="1"/>
</dbReference>
<dbReference type="PANTHER" id="PTHR42736">
    <property type="entry name" value="PROTEIN-GLUTAMINE GAMMA-GLUTAMYLTRANSFERASE"/>
    <property type="match status" value="1"/>
</dbReference>
<dbReference type="InterPro" id="IPR038765">
    <property type="entry name" value="Papain-like_cys_pep_sf"/>
</dbReference>
<comment type="caution">
    <text evidence="4">The sequence shown here is derived from an EMBL/GenBank/DDBJ whole genome shotgun (WGS) entry which is preliminary data.</text>
</comment>
<dbReference type="AlphaFoldDB" id="A0A6I2F2I5"/>
<feature type="transmembrane region" description="Helical" evidence="2">
    <location>
        <begin position="46"/>
        <end position="67"/>
    </location>
</feature>
<feature type="transmembrane region" description="Helical" evidence="2">
    <location>
        <begin position="159"/>
        <end position="176"/>
    </location>
</feature>
<dbReference type="Pfam" id="PF01841">
    <property type="entry name" value="Transglut_core"/>
    <property type="match status" value="1"/>
</dbReference>
<evidence type="ECO:0000256" key="2">
    <source>
        <dbReference type="SAM" id="Phobius"/>
    </source>
</evidence>
<organism evidence="4 5">
    <name type="scientific">Agromyces agglutinans</name>
    <dbReference type="NCBI Taxonomy" id="2662258"/>
    <lineage>
        <taxon>Bacteria</taxon>
        <taxon>Bacillati</taxon>
        <taxon>Actinomycetota</taxon>
        <taxon>Actinomycetes</taxon>
        <taxon>Micrococcales</taxon>
        <taxon>Microbacteriaceae</taxon>
        <taxon>Agromyces</taxon>
    </lineage>
</organism>
<keyword evidence="2" id="KW-1133">Transmembrane helix</keyword>
<evidence type="ECO:0000259" key="3">
    <source>
        <dbReference type="SMART" id="SM00460"/>
    </source>
</evidence>
<dbReference type="Proteomes" id="UP000431080">
    <property type="component" value="Unassembled WGS sequence"/>
</dbReference>
<feature type="region of interest" description="Disordered" evidence="1">
    <location>
        <begin position="570"/>
        <end position="618"/>
    </location>
</feature>
<dbReference type="RefSeq" id="WP_153683158.1">
    <property type="nucleotide sequence ID" value="NZ_WJIF01000001.1"/>
</dbReference>
<keyword evidence="2" id="KW-0812">Transmembrane</keyword>
<name>A0A6I2F2I5_9MICO</name>
<feature type="domain" description="Transglutaminase-like" evidence="3">
    <location>
        <begin position="493"/>
        <end position="568"/>
    </location>
</feature>
<feature type="compositionally biased region" description="Polar residues" evidence="1">
    <location>
        <begin position="584"/>
        <end position="598"/>
    </location>
</feature>
<feature type="transmembrane region" description="Helical" evidence="2">
    <location>
        <begin position="133"/>
        <end position="152"/>
    </location>
</feature>
<dbReference type="InterPro" id="IPR002931">
    <property type="entry name" value="Transglutaminase-like"/>
</dbReference>
<dbReference type="InterPro" id="IPR052901">
    <property type="entry name" value="Bact_TGase-like"/>
</dbReference>
<sequence>MRADPTLATGQRAMPTVQRAMLAGATFLLVMVTTSALGTLIEGSGWWWLCAFIAACLVSVGLGLRALRTPPALVPLLQVGALILLLTLVFGGRSSFALIVPTGETFARFAELFAGAERTIQQQSVPAISVPPLLFALAVGVGAIVIVADALVQDARRPALAAIPVLVPIFIPGFLIEDGAEVIVLLFAGAAFLLLLRLDVRVRRRADLAHRDDDEDAPVVHAPRRVPIGSTIGATLGVGVAGLVAAAVLTASTPSISQSLLLGSDQSTTLFSRGVSPFIDLGRDLRRPDAVPAFTYTARDGDRPYFTLLTLDRFEGEVWGVTDRAVDSENTVDRMPRPIGLDPAVETAEHPVEVTVGDLRTVWLPVPYPTASVEDLRGSWFWDRESLTVRSVDASTAGQRYVANRLVATPTADQLRDADLLGSGQFQEYRALPDERPQIIRDTALAIAGGAQTPYDAAVAIQDHLRSSDFSYSVDAPVEEGYDGGGFDVIANFLEVKSGYCVHFASTMAVLAREVGIPSRISIGYTAGSPTDERVENVTVVEVDSHDLHAWPELFFPGVGWVPFEPTPGRGTVPSYTRPDAAQSPLSPFGPSTSTPQTGRPDLDPERGLSAGPGASAPDPVAAWTRVAALVIAALAIALAPALIRIGQRWSRRRRVRHGPGRAQAAWDEVRATARDLSAGGLETETPRAFAAHIAERPAFDGDAGAFLAELRNAVERERYGPPAPSGAAAGGEAGLSTDEILRAMHEVRAALGADAGASARLRARFLPASLIGRARGRARPTPAGA</sequence>
<feature type="transmembrane region" description="Helical" evidence="2">
    <location>
        <begin position="20"/>
        <end position="40"/>
    </location>
</feature>
<proteinExistence type="predicted"/>
<keyword evidence="5" id="KW-1185">Reference proteome</keyword>
<dbReference type="PANTHER" id="PTHR42736:SF1">
    <property type="entry name" value="PROTEIN-GLUTAMINE GAMMA-GLUTAMYLTRANSFERASE"/>
    <property type="match status" value="1"/>
</dbReference>
<protein>
    <recommendedName>
        <fullName evidence="3">Transglutaminase-like domain-containing protein</fullName>
    </recommendedName>
</protein>
<keyword evidence="2" id="KW-0472">Membrane</keyword>
<dbReference type="InterPro" id="IPR021878">
    <property type="entry name" value="TgpA_N"/>
</dbReference>
<dbReference type="SMART" id="SM00460">
    <property type="entry name" value="TGc"/>
    <property type="match status" value="1"/>
</dbReference>
<feature type="transmembrane region" description="Helical" evidence="2">
    <location>
        <begin position="182"/>
        <end position="200"/>
    </location>
</feature>
<feature type="transmembrane region" description="Helical" evidence="2">
    <location>
        <begin position="232"/>
        <end position="251"/>
    </location>
</feature>
<evidence type="ECO:0000256" key="1">
    <source>
        <dbReference type="SAM" id="MobiDB-lite"/>
    </source>
</evidence>
<feature type="transmembrane region" description="Helical" evidence="2">
    <location>
        <begin position="623"/>
        <end position="644"/>
    </location>
</feature>
<dbReference type="SUPFAM" id="SSF54001">
    <property type="entry name" value="Cysteine proteinases"/>
    <property type="match status" value="1"/>
</dbReference>
<accession>A0A6I2F2I5</accession>
<gene>
    <name evidence="4" type="ORF">GE115_02370</name>
</gene>
<dbReference type="Pfam" id="PF11992">
    <property type="entry name" value="TgpA_N"/>
    <property type="match status" value="1"/>
</dbReference>